<proteinExistence type="predicted"/>
<feature type="transmembrane region" description="Helical" evidence="1">
    <location>
        <begin position="148"/>
        <end position="173"/>
    </location>
</feature>
<sequence>MERIGSACGMSLRFLFQRAFHGTYDTHDWRWLFCLLLLYGSGFGSLRLCLWGVGFFLMGFTQYRVHITGFGRLFRLVISLQGFATSTKIRGRIVLLHFNAFLFCLYTALWVLGHTYEGLRYTSRVFLCLLGIYYEFRDLFTQCLCVSLFFGCDIILSAFVTAMIFGWVVSILLHNLYVMCLLGKDCERYTKYSSSHQFTLVVISRA</sequence>
<evidence type="ECO:0000256" key="1">
    <source>
        <dbReference type="SAM" id="Phobius"/>
    </source>
</evidence>
<protein>
    <submittedName>
        <fullName evidence="2">Uncharacterized protein</fullName>
    </submittedName>
</protein>
<keyword evidence="1" id="KW-0812">Transmembrane</keyword>
<gene>
    <name evidence="2" type="ORF">PCON_01475</name>
</gene>
<keyword evidence="1" id="KW-1133">Transmembrane helix</keyword>
<reference evidence="2 3" key="1">
    <citation type="journal article" date="2013" name="PLoS Genet.">
        <title>The genome and development-dependent transcriptomes of Pyronema confluens: a window into fungal evolution.</title>
        <authorList>
            <person name="Traeger S."/>
            <person name="Altegoer F."/>
            <person name="Freitag M."/>
            <person name="Gabaldon T."/>
            <person name="Kempken F."/>
            <person name="Kumar A."/>
            <person name="Marcet-Houben M."/>
            <person name="Poggeler S."/>
            <person name="Stajich J.E."/>
            <person name="Nowrousian M."/>
        </authorList>
    </citation>
    <scope>NUCLEOTIDE SEQUENCE [LARGE SCALE GENOMIC DNA]</scope>
    <source>
        <strain evidence="3">CBS 100304</strain>
        <tissue evidence="2">Vegetative mycelium</tissue>
    </source>
</reference>
<keyword evidence="1" id="KW-0472">Membrane</keyword>
<dbReference type="AlphaFoldDB" id="U4LN76"/>
<evidence type="ECO:0000313" key="2">
    <source>
        <dbReference type="EMBL" id="CCX33604.1"/>
    </source>
</evidence>
<name>U4LN76_PYROM</name>
<feature type="transmembrane region" description="Helical" evidence="1">
    <location>
        <begin position="29"/>
        <end position="57"/>
    </location>
</feature>
<dbReference type="EMBL" id="HF936139">
    <property type="protein sequence ID" value="CCX33604.1"/>
    <property type="molecule type" value="Genomic_DNA"/>
</dbReference>
<evidence type="ECO:0000313" key="3">
    <source>
        <dbReference type="Proteomes" id="UP000018144"/>
    </source>
</evidence>
<organism evidence="2 3">
    <name type="scientific">Pyronema omphalodes (strain CBS 100304)</name>
    <name type="common">Pyronema confluens</name>
    <dbReference type="NCBI Taxonomy" id="1076935"/>
    <lineage>
        <taxon>Eukaryota</taxon>
        <taxon>Fungi</taxon>
        <taxon>Dikarya</taxon>
        <taxon>Ascomycota</taxon>
        <taxon>Pezizomycotina</taxon>
        <taxon>Pezizomycetes</taxon>
        <taxon>Pezizales</taxon>
        <taxon>Pyronemataceae</taxon>
        <taxon>Pyronema</taxon>
    </lineage>
</organism>
<keyword evidence="3" id="KW-1185">Reference proteome</keyword>
<feature type="transmembrane region" description="Helical" evidence="1">
    <location>
        <begin position="93"/>
        <end position="112"/>
    </location>
</feature>
<dbReference type="Proteomes" id="UP000018144">
    <property type="component" value="Unassembled WGS sequence"/>
</dbReference>
<accession>U4LN76</accession>